<feature type="domain" description="NusG-like N-terminal" evidence="2">
    <location>
        <begin position="3"/>
        <end position="97"/>
    </location>
</feature>
<evidence type="ECO:0000313" key="3">
    <source>
        <dbReference type="EMBL" id="BDZ77303.1"/>
    </source>
</evidence>
<keyword evidence="1" id="KW-0804">Transcription</keyword>
<name>A0ABN6YVJ0_9FIRM</name>
<dbReference type="Gene3D" id="3.30.70.940">
    <property type="entry name" value="NusG, N-terminal domain"/>
    <property type="match status" value="1"/>
</dbReference>
<dbReference type="SUPFAM" id="SSF82679">
    <property type="entry name" value="N-utilization substance G protein NusG, N-terminal domain"/>
    <property type="match status" value="1"/>
</dbReference>
<organism evidence="3 4">
    <name type="scientific">Claveliimonas bilis</name>
    <dbReference type="NCBI Taxonomy" id="3028070"/>
    <lineage>
        <taxon>Bacteria</taxon>
        <taxon>Bacillati</taxon>
        <taxon>Bacillota</taxon>
        <taxon>Clostridia</taxon>
        <taxon>Lachnospirales</taxon>
        <taxon>Lachnospiraceae</taxon>
        <taxon>Claveliimonas</taxon>
    </lineage>
</organism>
<dbReference type="EMBL" id="AP027742">
    <property type="protein sequence ID" value="BDZ77303.1"/>
    <property type="molecule type" value="Genomic_DNA"/>
</dbReference>
<accession>A0ABN6YVJ0</accession>
<dbReference type="Pfam" id="PF02357">
    <property type="entry name" value="NusG"/>
    <property type="match status" value="1"/>
</dbReference>
<gene>
    <name evidence="3" type="ORF">Lac1_14860</name>
</gene>
<evidence type="ECO:0000313" key="4">
    <source>
        <dbReference type="Proteomes" id="UP001305815"/>
    </source>
</evidence>
<reference evidence="4" key="1">
    <citation type="journal article" date="2023" name="Int. J. Syst. Evol. Microbiol.">
        <title>Claveliimonas bilis gen. nov., sp. nov., deoxycholic acid-producing bacteria isolated from human faeces, and reclassification of Sellimonas monacensis Zenner et al. 2021 as Claveliimonas monacensis comb. nov.</title>
        <authorList>
            <person name="Hisatomi A."/>
            <person name="Kastawa N.W.E.P.G."/>
            <person name="Song I."/>
            <person name="Ohkuma M."/>
            <person name="Fukiya S."/>
            <person name="Sakamoto M."/>
        </authorList>
    </citation>
    <scope>NUCLEOTIDE SEQUENCE [LARGE SCALE GENOMIC DNA]</scope>
    <source>
        <strain evidence="4">12BBH14</strain>
    </source>
</reference>
<dbReference type="InterPro" id="IPR006645">
    <property type="entry name" value="NGN-like_dom"/>
</dbReference>
<protein>
    <recommendedName>
        <fullName evidence="2">NusG-like N-terminal domain-containing protein</fullName>
    </recommendedName>
</protein>
<proteinExistence type="predicted"/>
<sequence length="179" mass="21180">MGKWYVMRTVPGKEQEAGALMERTIDKSLWSQWRVLKKQKLFRAKGKLFLSMETMFPGYIFVKSSLPKELEEELNKSREYPKLIGNEPIETVPVEEQDLRFLQAVCGKELEKPMSLSRVEADEEGKLIHVDGILKKYEGQIIRQRLRKRYVLAEVELFQRKENVLFGVYLPEDEIWQER</sequence>
<keyword evidence="4" id="KW-1185">Reference proteome</keyword>
<evidence type="ECO:0000256" key="1">
    <source>
        <dbReference type="ARBA" id="ARBA00023163"/>
    </source>
</evidence>
<dbReference type="RefSeq" id="WP_316266949.1">
    <property type="nucleotide sequence ID" value="NZ_AP027742.1"/>
</dbReference>
<dbReference type="InterPro" id="IPR036735">
    <property type="entry name" value="NGN_dom_sf"/>
</dbReference>
<dbReference type="Proteomes" id="UP001305815">
    <property type="component" value="Chromosome"/>
</dbReference>
<evidence type="ECO:0000259" key="2">
    <source>
        <dbReference type="Pfam" id="PF02357"/>
    </source>
</evidence>